<evidence type="ECO:0000313" key="10">
    <source>
        <dbReference type="EMBL" id="EAX92100.1"/>
    </source>
</evidence>
<dbReference type="SUPFAM" id="SSF55785">
    <property type="entry name" value="PYP-like sensor domain (PAS domain)"/>
    <property type="match status" value="1"/>
</dbReference>
<dbReference type="Proteomes" id="UP000001542">
    <property type="component" value="Unassembled WGS sequence"/>
</dbReference>
<feature type="transmembrane region" description="Helical" evidence="7">
    <location>
        <begin position="168"/>
        <end position="188"/>
    </location>
</feature>
<dbReference type="InterPro" id="IPR050401">
    <property type="entry name" value="Cyclic_nucleotide_synthase"/>
</dbReference>
<feature type="transmembrane region" description="Helical" evidence="7">
    <location>
        <begin position="6"/>
        <end position="31"/>
    </location>
</feature>
<dbReference type="PROSITE" id="PS50112">
    <property type="entry name" value="PAS"/>
    <property type="match status" value="1"/>
</dbReference>
<organism evidence="10 11">
    <name type="scientific">Trichomonas vaginalis (strain ATCC PRA-98 / G3)</name>
    <dbReference type="NCBI Taxonomy" id="412133"/>
    <lineage>
        <taxon>Eukaryota</taxon>
        <taxon>Metamonada</taxon>
        <taxon>Parabasalia</taxon>
        <taxon>Trichomonadida</taxon>
        <taxon>Trichomonadidae</taxon>
        <taxon>Trichomonas</taxon>
    </lineage>
</organism>
<evidence type="ECO:0000256" key="2">
    <source>
        <dbReference type="ARBA" id="ARBA00022692"/>
    </source>
</evidence>
<evidence type="ECO:0000313" key="11">
    <source>
        <dbReference type="Proteomes" id="UP000001542"/>
    </source>
</evidence>
<proteinExistence type="predicted"/>
<dbReference type="VEuPathDB" id="TrichDB:TVAGG3_0696170"/>
<dbReference type="EMBL" id="DS113990">
    <property type="protein sequence ID" value="EAX92100.1"/>
    <property type="molecule type" value="Genomic_DNA"/>
</dbReference>
<keyword evidence="11" id="KW-1185">Reference proteome</keyword>
<name>A2FSM3_TRIV3</name>
<dbReference type="GO" id="GO:0006182">
    <property type="term" value="P:cGMP biosynthetic process"/>
    <property type="evidence" value="ECO:0000318"/>
    <property type="project" value="GO_Central"/>
</dbReference>
<dbReference type="GO" id="GO:0004383">
    <property type="term" value="F:guanylate cyclase activity"/>
    <property type="evidence" value="ECO:0000318"/>
    <property type="project" value="GO_Central"/>
</dbReference>
<gene>
    <name evidence="10" type="ORF">TVAG_101890</name>
</gene>
<feature type="transmembrane region" description="Helical" evidence="7">
    <location>
        <begin position="38"/>
        <end position="63"/>
    </location>
</feature>
<protein>
    <submittedName>
        <fullName evidence="10">Adenylate and Guanylate cyclase catalytic domain containing protein</fullName>
    </submittedName>
</protein>
<feature type="transmembrane region" description="Helical" evidence="7">
    <location>
        <begin position="990"/>
        <end position="1009"/>
    </location>
</feature>
<reference evidence="10" key="1">
    <citation type="submission" date="2006-10" db="EMBL/GenBank/DDBJ databases">
        <authorList>
            <person name="Amadeo P."/>
            <person name="Zhao Q."/>
            <person name="Wortman J."/>
            <person name="Fraser-Liggett C."/>
            <person name="Carlton J."/>
        </authorList>
    </citation>
    <scope>NUCLEOTIDE SEQUENCE</scope>
    <source>
        <strain evidence="10">G3</strain>
    </source>
</reference>
<dbReference type="InterPro" id="IPR001054">
    <property type="entry name" value="A/G_cyclase"/>
</dbReference>
<dbReference type="InterPro" id="IPR000014">
    <property type="entry name" value="PAS"/>
</dbReference>
<evidence type="ECO:0000256" key="3">
    <source>
        <dbReference type="ARBA" id="ARBA00022741"/>
    </source>
</evidence>
<keyword evidence="5 7" id="KW-0472">Membrane</keyword>
<dbReference type="Pfam" id="PF13426">
    <property type="entry name" value="PAS_9"/>
    <property type="match status" value="1"/>
</dbReference>
<evidence type="ECO:0000259" key="9">
    <source>
        <dbReference type="PROSITE" id="PS50125"/>
    </source>
</evidence>
<evidence type="ECO:0000256" key="1">
    <source>
        <dbReference type="ARBA" id="ARBA00004370"/>
    </source>
</evidence>
<dbReference type="Gene3D" id="3.30.450.20">
    <property type="entry name" value="PAS domain"/>
    <property type="match status" value="1"/>
</dbReference>
<dbReference type="SUPFAM" id="SSF55073">
    <property type="entry name" value="Nucleotide cyclase"/>
    <property type="match status" value="1"/>
</dbReference>
<dbReference type="KEGG" id="tva:4749809"/>
<keyword evidence="6" id="KW-0456">Lyase</keyword>
<dbReference type="STRING" id="5722.A2FSM3"/>
<evidence type="ECO:0000256" key="4">
    <source>
        <dbReference type="ARBA" id="ARBA00022989"/>
    </source>
</evidence>
<reference evidence="10" key="2">
    <citation type="journal article" date="2007" name="Science">
        <title>Draft genome sequence of the sexually transmitted pathogen Trichomonas vaginalis.</title>
        <authorList>
            <person name="Carlton J.M."/>
            <person name="Hirt R.P."/>
            <person name="Silva J.C."/>
            <person name="Delcher A.L."/>
            <person name="Schatz M."/>
            <person name="Zhao Q."/>
            <person name="Wortman J.R."/>
            <person name="Bidwell S.L."/>
            <person name="Alsmark U.C.M."/>
            <person name="Besteiro S."/>
            <person name="Sicheritz-Ponten T."/>
            <person name="Noel C.J."/>
            <person name="Dacks J.B."/>
            <person name="Foster P.G."/>
            <person name="Simillion C."/>
            <person name="Van de Peer Y."/>
            <person name="Miranda-Saavedra D."/>
            <person name="Barton G.J."/>
            <person name="Westrop G.D."/>
            <person name="Mueller S."/>
            <person name="Dessi D."/>
            <person name="Fiori P.L."/>
            <person name="Ren Q."/>
            <person name="Paulsen I."/>
            <person name="Zhang H."/>
            <person name="Bastida-Corcuera F.D."/>
            <person name="Simoes-Barbosa A."/>
            <person name="Brown M.T."/>
            <person name="Hayes R.D."/>
            <person name="Mukherjee M."/>
            <person name="Okumura C.Y."/>
            <person name="Schneider R."/>
            <person name="Smith A.J."/>
            <person name="Vanacova S."/>
            <person name="Villalvazo M."/>
            <person name="Haas B.J."/>
            <person name="Pertea M."/>
            <person name="Feldblyum T.V."/>
            <person name="Utterback T.R."/>
            <person name="Shu C.L."/>
            <person name="Osoegawa K."/>
            <person name="de Jong P.J."/>
            <person name="Hrdy I."/>
            <person name="Horvathova L."/>
            <person name="Zubacova Z."/>
            <person name="Dolezal P."/>
            <person name="Malik S.B."/>
            <person name="Logsdon J.M. Jr."/>
            <person name="Henze K."/>
            <person name="Gupta A."/>
            <person name="Wang C.C."/>
            <person name="Dunne R.L."/>
            <person name="Upcroft J.A."/>
            <person name="Upcroft P."/>
            <person name="White O."/>
            <person name="Salzberg S.L."/>
            <person name="Tang P."/>
            <person name="Chiu C.-H."/>
            <person name="Lee Y.-S."/>
            <person name="Embley T.M."/>
            <person name="Coombs G.H."/>
            <person name="Mottram J.C."/>
            <person name="Tachezy J."/>
            <person name="Fraser-Liggett C.M."/>
            <person name="Johnson P.J."/>
        </authorList>
    </citation>
    <scope>NUCLEOTIDE SEQUENCE [LARGE SCALE GENOMIC DNA]</scope>
    <source>
        <strain evidence="10">G3</strain>
    </source>
</reference>
<keyword evidence="4 7" id="KW-1133">Transmembrane helix</keyword>
<comment type="subcellular location">
    <subcellularLocation>
        <location evidence="1">Membrane</location>
    </subcellularLocation>
</comment>
<evidence type="ECO:0000256" key="7">
    <source>
        <dbReference type="SAM" id="Phobius"/>
    </source>
</evidence>
<dbReference type="RefSeq" id="XP_001305030.1">
    <property type="nucleotide sequence ID" value="XM_001305029.1"/>
</dbReference>
<sequence>MLNLTAIILEVLTPIFLVPSAFVVAHSIAALHEKSDKLLVGGLCIGLLSYIIILGMFIIGILLKSRSVVLTNLTFQVYDPPTVLVFFVTTTVCVILTALFKFFDSWFYVVMLFVHLFVAFMNCYRNLYMPFYTLFRNPTSFTFGVVTTALDIYLMIQYFKPSIPYYPTVYIFLVTLVVSSVVCKRIFLKLIDKTKQNLQKQDGITNYDDYFDEIGVCKNSLTVMKYIVVGLAEYCPLFYDGHLTDYIISHTKDEKSLSLCLQILTYFPCESHKMNILYKKLMTKKKLSFINRFLIYQISEIKTRRLVSNSKDTLELSNKLHMMNNSCKYGYQQFWDKSNCPTSFLVNLSNTVLINNPNNVKIANEYANFLAECLCDFNSSIYYAMKADAIVDGNNFNVDVSFRSLAQKFPRYLKDEIYDTKGSRVKKTDQTNDFTVSNHDSSKETFDGEVDAENEEFFGKKMIKDSKLRLAFHNSIQDLEPPHARYVMIFSCLFFIIEIGVFVGTFIVCEKLQKWRKQNHNDVENVGTIVFYSNYAQYFILRKYLDYTKRYNESNEALGNISADKYTTKPLLSTDSSYVFQFYESLRKVSKTLRTILDSLSTYTGKFRNYELAPELLFAQMNITECVDSKVDNVVPASLTDKIVFYSYEENYLAGNYNQNLISENIFDENDYCQLTANTFDILDYSIHVLEHFKNYSSFRSKDYYKYYNRFLGGGLVLITFFSIVPLVYLVFSYRNLVTNAFNMLLSLSPKEKEDAKQPLTIGNFENSSNDSPAVAKEVISYKRDIMTFLYFVVVFVVLILFAFILLTSRKVTKNLRNMDEWLYLANIQMEIVSELGNNAINFVLMQDLNHTTPDTNVLLQRIKLLIDGLQYVNDKLINGDDDYKASIGFDSDLDSLETESVCELGYDPKSVHDMYCCSNLIQQISMFKNIVDDIVNKPEEYNGTFDNEYSANLVHMLEFHLYPNVVNVQQKIYNLMNNEYENGISKMTLYLIFGLILSVVNFLMAFTYKTSMIENFKFVLILFQHLPPHIVASRHEILSFFRKTAPNNSEEMPISKSIVYGASEGIIITNQNAVVEIINPSITENIGLTPDQMLGQEIINFVSIQSQQKILSQLDLMMNGQGSLVWQDHIEMINDNGKTVPFSVTMIGMKDNENDTEINSIVFILTNETEEIKKRNDAEQAKAKSEKLLYQILPKDIVVRLNRGEKDISFSIPIATIFFIDIVKFSNYSATLSPSEIMQNLSLVFATFDKNVSKYQSITKIKLIGDVYMAAAGLFNNADEKTAKDHATEAVNCCLQCIKSMTDINTNLESSLEVRVGVNSGGPLIGGVLGTDKPTFDIIGDPINVAARLQSTDIPGNVQISEETKNLIESSDFIIEERGEVYLKGKGNRKTYFVRHPNKQEENESFALNMISGNI</sequence>
<evidence type="ECO:0000259" key="8">
    <source>
        <dbReference type="PROSITE" id="PS50112"/>
    </source>
</evidence>
<feature type="transmembrane region" description="Helical" evidence="7">
    <location>
        <begin position="789"/>
        <end position="809"/>
    </location>
</feature>
<dbReference type="VEuPathDB" id="TrichDB:TVAG_101890"/>
<keyword evidence="3" id="KW-0547">Nucleotide-binding</keyword>
<dbReference type="GO" id="GO:0001653">
    <property type="term" value="F:peptide receptor activity"/>
    <property type="evidence" value="ECO:0000318"/>
    <property type="project" value="GO_Central"/>
</dbReference>
<evidence type="ECO:0000256" key="6">
    <source>
        <dbReference type="ARBA" id="ARBA00023239"/>
    </source>
</evidence>
<accession>A2FSM3</accession>
<dbReference type="CDD" id="cd00130">
    <property type="entry name" value="PAS"/>
    <property type="match status" value="1"/>
</dbReference>
<dbReference type="GO" id="GO:0000166">
    <property type="term" value="F:nucleotide binding"/>
    <property type="evidence" value="ECO:0007669"/>
    <property type="project" value="UniProtKB-KW"/>
</dbReference>
<keyword evidence="2 7" id="KW-0812">Transmembrane</keyword>
<dbReference type="CDD" id="cd07302">
    <property type="entry name" value="CHD"/>
    <property type="match status" value="1"/>
</dbReference>
<dbReference type="GO" id="GO:0005886">
    <property type="term" value="C:plasma membrane"/>
    <property type="evidence" value="ECO:0000318"/>
    <property type="project" value="GO_Central"/>
</dbReference>
<feature type="domain" description="PAS" evidence="8">
    <location>
        <begin position="1057"/>
        <end position="1122"/>
    </location>
</feature>
<dbReference type="PANTHER" id="PTHR11920">
    <property type="entry name" value="GUANYLYL CYCLASE"/>
    <property type="match status" value="1"/>
</dbReference>
<dbReference type="SMART" id="SM00044">
    <property type="entry name" value="CYCc"/>
    <property type="match status" value="1"/>
</dbReference>
<dbReference type="InterPro" id="IPR035965">
    <property type="entry name" value="PAS-like_dom_sf"/>
</dbReference>
<feature type="transmembrane region" description="Helical" evidence="7">
    <location>
        <begin position="83"/>
        <end position="100"/>
    </location>
</feature>
<feature type="transmembrane region" description="Helical" evidence="7">
    <location>
        <begin position="711"/>
        <end position="732"/>
    </location>
</feature>
<dbReference type="Pfam" id="PF00211">
    <property type="entry name" value="Guanylate_cyc"/>
    <property type="match status" value="1"/>
</dbReference>
<evidence type="ECO:0000256" key="5">
    <source>
        <dbReference type="ARBA" id="ARBA00023136"/>
    </source>
</evidence>
<dbReference type="InParanoid" id="A2FSM3"/>
<feature type="transmembrane region" description="Helical" evidence="7">
    <location>
        <begin position="486"/>
        <end position="509"/>
    </location>
</feature>
<feature type="transmembrane region" description="Helical" evidence="7">
    <location>
        <begin position="139"/>
        <end position="156"/>
    </location>
</feature>
<dbReference type="GO" id="GO:0007168">
    <property type="term" value="P:receptor guanylyl cyclase signaling pathway"/>
    <property type="evidence" value="ECO:0000318"/>
    <property type="project" value="GO_Central"/>
</dbReference>
<dbReference type="OrthoDB" id="1890790at2759"/>
<dbReference type="Gene3D" id="3.30.70.1230">
    <property type="entry name" value="Nucleotide cyclase"/>
    <property type="match status" value="1"/>
</dbReference>
<dbReference type="PANTHER" id="PTHR11920:SF335">
    <property type="entry name" value="GUANYLATE CYCLASE"/>
    <property type="match status" value="1"/>
</dbReference>
<dbReference type="eggNOG" id="KOG4171">
    <property type="taxonomic scope" value="Eukaryota"/>
</dbReference>
<dbReference type="InterPro" id="IPR029787">
    <property type="entry name" value="Nucleotide_cyclase"/>
</dbReference>
<dbReference type="PROSITE" id="PS50125">
    <property type="entry name" value="GUANYLATE_CYCLASE_2"/>
    <property type="match status" value="1"/>
</dbReference>
<feature type="transmembrane region" description="Helical" evidence="7">
    <location>
        <begin position="107"/>
        <end position="127"/>
    </location>
</feature>
<dbReference type="GO" id="GO:0035556">
    <property type="term" value="P:intracellular signal transduction"/>
    <property type="evidence" value="ECO:0007669"/>
    <property type="project" value="InterPro"/>
</dbReference>
<feature type="domain" description="Guanylate cyclase" evidence="9">
    <location>
        <begin position="1217"/>
        <end position="1351"/>
    </location>
</feature>